<reference evidence="3" key="1">
    <citation type="submission" date="2023-07" db="EMBL/GenBank/DDBJ databases">
        <authorList>
            <person name="Colorado M.A."/>
            <person name="Villamil L.M."/>
            <person name="Melo J.F."/>
            <person name="Rodriguez J.A."/>
            <person name="Ruiz R.Y."/>
        </authorList>
    </citation>
    <scope>NUCLEOTIDE SEQUENCE [LARGE SCALE GENOMIC DNA]</scope>
    <source>
        <strain evidence="3">C33</strain>
    </source>
</reference>
<dbReference type="EMBL" id="JAVIKH010000013">
    <property type="protein sequence ID" value="MDX8336739.1"/>
    <property type="molecule type" value="Genomic_DNA"/>
</dbReference>
<keyword evidence="3" id="KW-1185">Reference proteome</keyword>
<keyword evidence="1" id="KW-0812">Transmembrane</keyword>
<name>A0ABU4WBZ8_9FUSO</name>
<organism evidence="2 3">
    <name type="scientific">Candidatus Cetobacterium colombiensis</name>
    <dbReference type="NCBI Taxonomy" id="3073100"/>
    <lineage>
        <taxon>Bacteria</taxon>
        <taxon>Fusobacteriati</taxon>
        <taxon>Fusobacteriota</taxon>
        <taxon>Fusobacteriia</taxon>
        <taxon>Fusobacteriales</taxon>
        <taxon>Fusobacteriaceae</taxon>
        <taxon>Cetobacterium</taxon>
    </lineage>
</organism>
<protein>
    <recommendedName>
        <fullName evidence="4">Prepilin-type N-terminal cleavage/methylation domain-containing protein</fullName>
    </recommendedName>
</protein>
<evidence type="ECO:0000256" key="1">
    <source>
        <dbReference type="SAM" id="Phobius"/>
    </source>
</evidence>
<evidence type="ECO:0000313" key="3">
    <source>
        <dbReference type="Proteomes" id="UP001279681"/>
    </source>
</evidence>
<keyword evidence="1" id="KW-1133">Transmembrane helix</keyword>
<keyword evidence="1" id="KW-0472">Membrane</keyword>
<dbReference type="RefSeq" id="WP_320314121.1">
    <property type="nucleotide sequence ID" value="NZ_JAVIKH010000013.1"/>
</dbReference>
<comment type="caution">
    <text evidence="2">The sequence shown here is derived from an EMBL/GenBank/DDBJ whole genome shotgun (WGS) entry which is preliminary data.</text>
</comment>
<accession>A0ABU4WBZ8</accession>
<sequence length="173" mass="20849">MYINKNKGFSLIETLSITVVILIILEMAYFYLKYINLEKKKELYRTKYNKNIKLTLNKIENSIYESLDYKIYNLNRVEVYLDYSKPTLKEGNTLVIQKYIPNLNYTEVEIYLFEKNYLSSFSGKKIRINEIEINQGSREKILDKLNIVFILEEYGVCMKGYYLNERFKKEFKK</sequence>
<evidence type="ECO:0000313" key="2">
    <source>
        <dbReference type="EMBL" id="MDX8336739.1"/>
    </source>
</evidence>
<feature type="transmembrane region" description="Helical" evidence="1">
    <location>
        <begin position="12"/>
        <end position="32"/>
    </location>
</feature>
<dbReference type="Proteomes" id="UP001279681">
    <property type="component" value="Unassembled WGS sequence"/>
</dbReference>
<evidence type="ECO:0008006" key="4">
    <source>
        <dbReference type="Google" id="ProtNLM"/>
    </source>
</evidence>
<proteinExistence type="predicted"/>
<gene>
    <name evidence="2" type="ORF">RFV38_09585</name>
</gene>